<dbReference type="OrthoDB" id="9813231at2"/>
<dbReference type="AlphaFoldDB" id="A0A1M4WYJ8"/>
<evidence type="ECO:0000313" key="2">
    <source>
        <dbReference type="EMBL" id="SHE86288.1"/>
    </source>
</evidence>
<feature type="domain" description="YdhG-like" evidence="1">
    <location>
        <begin position="20"/>
        <end position="113"/>
    </location>
</feature>
<accession>A0A1M4WYJ8</accession>
<dbReference type="SUPFAM" id="SSF159888">
    <property type="entry name" value="YdhG-like"/>
    <property type="match status" value="1"/>
</dbReference>
<dbReference type="Gene3D" id="3.90.1150.200">
    <property type="match status" value="1"/>
</dbReference>
<evidence type="ECO:0000259" key="1">
    <source>
        <dbReference type="Pfam" id="PF08818"/>
    </source>
</evidence>
<protein>
    <submittedName>
        <fullName evidence="2">Uncharacterized conserved protein YdhG, YjbR/CyaY-like superfamily, DUF1801 family</fullName>
    </submittedName>
</protein>
<gene>
    <name evidence="2" type="ORF">SAMN05444278_10719</name>
</gene>
<dbReference type="RefSeq" id="WP_073193293.1">
    <property type="nucleotide sequence ID" value="NZ_FQTW01000007.1"/>
</dbReference>
<reference evidence="2 3" key="1">
    <citation type="submission" date="2016-11" db="EMBL/GenBank/DDBJ databases">
        <authorList>
            <person name="Jaros S."/>
            <person name="Januszkiewicz K."/>
            <person name="Wedrychowicz H."/>
        </authorList>
    </citation>
    <scope>NUCLEOTIDE SEQUENCE [LARGE SCALE GENOMIC DNA]</scope>
    <source>
        <strain evidence="2 3">DSM 25661</strain>
    </source>
</reference>
<name>A0A1M4WYJ8_9FLAO</name>
<dbReference type="Pfam" id="PF08818">
    <property type="entry name" value="DUF1801"/>
    <property type="match status" value="1"/>
</dbReference>
<dbReference type="STRING" id="1155689.SAMN05444278_10719"/>
<dbReference type="InterPro" id="IPR014922">
    <property type="entry name" value="YdhG-like"/>
</dbReference>
<dbReference type="Proteomes" id="UP000184462">
    <property type="component" value="Unassembled WGS sequence"/>
</dbReference>
<proteinExistence type="predicted"/>
<sequence>MLYDVKTPREYFDKLENDWRKEKLVLVYEMIKKNGPDLIEGIEYKMLSFKYNKKTIFNLNVQKAYVSLYVGTIHKVSHAQELLKDFDLGKGCIRIKKNVQIQETGLEAFIKNSIVLWINGGNTDC</sequence>
<evidence type="ECO:0000313" key="3">
    <source>
        <dbReference type="Proteomes" id="UP000184462"/>
    </source>
</evidence>
<keyword evidence="3" id="KW-1185">Reference proteome</keyword>
<organism evidence="2 3">
    <name type="scientific">Psychroflexus salarius</name>
    <dbReference type="NCBI Taxonomy" id="1155689"/>
    <lineage>
        <taxon>Bacteria</taxon>
        <taxon>Pseudomonadati</taxon>
        <taxon>Bacteroidota</taxon>
        <taxon>Flavobacteriia</taxon>
        <taxon>Flavobacteriales</taxon>
        <taxon>Flavobacteriaceae</taxon>
        <taxon>Psychroflexus</taxon>
    </lineage>
</organism>
<dbReference type="EMBL" id="FQTW01000007">
    <property type="protein sequence ID" value="SHE86288.1"/>
    <property type="molecule type" value="Genomic_DNA"/>
</dbReference>